<dbReference type="OrthoDB" id="2906425at2759"/>
<reference evidence="2" key="1">
    <citation type="journal article" date="2020" name="Stud. Mycol.">
        <title>101 Dothideomycetes genomes: a test case for predicting lifestyles and emergence of pathogens.</title>
        <authorList>
            <person name="Haridas S."/>
            <person name="Albert R."/>
            <person name="Binder M."/>
            <person name="Bloem J."/>
            <person name="Labutti K."/>
            <person name="Salamov A."/>
            <person name="Andreopoulos B."/>
            <person name="Baker S."/>
            <person name="Barry K."/>
            <person name="Bills G."/>
            <person name="Bluhm B."/>
            <person name="Cannon C."/>
            <person name="Castanera R."/>
            <person name="Culley D."/>
            <person name="Daum C."/>
            <person name="Ezra D."/>
            <person name="Gonzalez J."/>
            <person name="Henrissat B."/>
            <person name="Kuo A."/>
            <person name="Liang C."/>
            <person name="Lipzen A."/>
            <person name="Lutzoni F."/>
            <person name="Magnuson J."/>
            <person name="Mondo S."/>
            <person name="Nolan M."/>
            <person name="Ohm R."/>
            <person name="Pangilinan J."/>
            <person name="Park H.-J."/>
            <person name="Ramirez L."/>
            <person name="Alfaro M."/>
            <person name="Sun H."/>
            <person name="Tritt A."/>
            <person name="Yoshinaga Y."/>
            <person name="Zwiers L.-H."/>
            <person name="Turgeon B."/>
            <person name="Goodwin S."/>
            <person name="Spatafora J."/>
            <person name="Crous P."/>
            <person name="Grigoriev I."/>
        </authorList>
    </citation>
    <scope>NUCLEOTIDE SEQUENCE</scope>
    <source>
        <strain evidence="2">CBS 675.92</strain>
    </source>
</reference>
<dbReference type="PANTHER" id="PTHR21310">
    <property type="entry name" value="AMINOGLYCOSIDE PHOSPHOTRANSFERASE-RELATED-RELATED"/>
    <property type="match status" value="1"/>
</dbReference>
<sequence length="430" mass="49822">MVNQDGLEWVSKLFYIEPTWAKDPDLNAITRLARQHLPGLRDRTTPLNITFYAQGTFSKVYAITSPEIEQKYIMRVSLPIDPHYKVSGEVATIKYIREQTTVPIPDIVAWDADNRNELGFEWMLMDMCDGTPIRKKWRKMTWEKKEAVIRQLARFQAELFGKRFEGIGNIYFSPSEPMFTGLLHRQPAISQTSFDISRIVSMDFFLGDLIKYDIPRGPFKTSYDWLHTRLQLDEIKEAEAAKEVANQLLDLLPALFPPTNSLSSEPTVLFHDDMSSHNILVTDAGDLTAVIDWEFVSTLPLPLWRACQFPRLLEGRIREAKPLKENYSPDDNEDDQEDPYYLDNEGVSDLYWIAMEEYEVGVMRKLFLEEMRRLQPDWVLVMEDEKNRVKADFERAVGGLDQSLTRAEIRKWLDSVKDGKPLDLQAALNS</sequence>
<keyword evidence="3" id="KW-1185">Reference proteome</keyword>
<protein>
    <submittedName>
        <fullName evidence="2">Kinase-like protein</fullName>
    </submittedName>
</protein>
<evidence type="ECO:0000313" key="3">
    <source>
        <dbReference type="Proteomes" id="UP000800035"/>
    </source>
</evidence>
<evidence type="ECO:0000259" key="1">
    <source>
        <dbReference type="Pfam" id="PF01636"/>
    </source>
</evidence>
<dbReference type="InterPro" id="IPR051678">
    <property type="entry name" value="AGP_Transferase"/>
</dbReference>
<organism evidence="2 3">
    <name type="scientific">Byssothecium circinans</name>
    <dbReference type="NCBI Taxonomy" id="147558"/>
    <lineage>
        <taxon>Eukaryota</taxon>
        <taxon>Fungi</taxon>
        <taxon>Dikarya</taxon>
        <taxon>Ascomycota</taxon>
        <taxon>Pezizomycotina</taxon>
        <taxon>Dothideomycetes</taxon>
        <taxon>Pleosporomycetidae</taxon>
        <taxon>Pleosporales</taxon>
        <taxon>Massarineae</taxon>
        <taxon>Massarinaceae</taxon>
        <taxon>Byssothecium</taxon>
    </lineage>
</organism>
<feature type="domain" description="Aminoglycoside phosphotransferase" evidence="1">
    <location>
        <begin position="51"/>
        <end position="297"/>
    </location>
</feature>
<keyword evidence="2" id="KW-0418">Kinase</keyword>
<dbReference type="AlphaFoldDB" id="A0A6A5UI18"/>
<dbReference type="InterPro" id="IPR002575">
    <property type="entry name" value="Aminoglycoside_PTrfase"/>
</dbReference>
<dbReference type="Gene3D" id="3.90.1200.10">
    <property type="match status" value="1"/>
</dbReference>
<keyword evidence="2" id="KW-0808">Transferase</keyword>
<dbReference type="InterPro" id="IPR011009">
    <property type="entry name" value="Kinase-like_dom_sf"/>
</dbReference>
<gene>
    <name evidence="2" type="ORF">CC80DRAFT_512705</name>
</gene>
<dbReference type="EMBL" id="ML976979">
    <property type="protein sequence ID" value="KAF1962556.1"/>
    <property type="molecule type" value="Genomic_DNA"/>
</dbReference>
<proteinExistence type="predicted"/>
<evidence type="ECO:0000313" key="2">
    <source>
        <dbReference type="EMBL" id="KAF1962556.1"/>
    </source>
</evidence>
<dbReference type="SUPFAM" id="SSF56112">
    <property type="entry name" value="Protein kinase-like (PK-like)"/>
    <property type="match status" value="1"/>
</dbReference>
<accession>A0A6A5UI18</accession>
<dbReference type="Pfam" id="PF01636">
    <property type="entry name" value="APH"/>
    <property type="match status" value="1"/>
</dbReference>
<dbReference type="GO" id="GO:0016301">
    <property type="term" value="F:kinase activity"/>
    <property type="evidence" value="ECO:0007669"/>
    <property type="project" value="UniProtKB-KW"/>
</dbReference>
<name>A0A6A5UI18_9PLEO</name>
<dbReference type="Proteomes" id="UP000800035">
    <property type="component" value="Unassembled WGS sequence"/>
</dbReference>
<dbReference type="PANTHER" id="PTHR21310:SF13">
    <property type="entry name" value="AMINOGLYCOSIDE PHOSPHOTRANSFERASE DOMAIN-CONTAINING PROTEIN"/>
    <property type="match status" value="1"/>
</dbReference>